<proteinExistence type="predicted"/>
<dbReference type="InterPro" id="IPR053737">
    <property type="entry name" value="Type_II_TA_Toxin"/>
</dbReference>
<feature type="domain" description="Fido" evidence="1">
    <location>
        <begin position="47"/>
        <end position="138"/>
    </location>
</feature>
<reference evidence="2 3" key="1">
    <citation type="submission" date="2018-09" db="EMBL/GenBank/DDBJ databases">
        <title>Discovery and Ecogenomic Context for Candidatus Cryosericales, a Global Caldiserica Order Active in Thawing Permafrost.</title>
        <authorList>
            <person name="Martinez M.A."/>
            <person name="Woodcroft B.J."/>
            <person name="Ignacio Espinoza J.C."/>
            <person name="Zayed A."/>
            <person name="Singleton C.M."/>
            <person name="Boyd J."/>
            <person name="Li Y.-F."/>
            <person name="Purvine S."/>
            <person name="Maughan H."/>
            <person name="Hodgkins S.B."/>
            <person name="Anderson D."/>
            <person name="Sederholm M."/>
            <person name="Temperton B."/>
            <person name="Saleska S.R."/>
            <person name="Tyson G.W."/>
            <person name="Rich V.I."/>
        </authorList>
    </citation>
    <scope>NUCLEOTIDE SEQUENCE [LARGE SCALE GENOMIC DNA]</scope>
    <source>
        <strain evidence="2 3">SMC1</strain>
    </source>
</reference>
<dbReference type="Proteomes" id="UP000266113">
    <property type="component" value="Unassembled WGS sequence"/>
</dbReference>
<sequence>MRLSAWLPTWPVGGISRDEAIALLRVVGEYSFALDLLDDYDYQRVAAPGAGSTVIHALSYDEAIRIVEHLRGRFGSSELFGREKDNSLQSALSAVMQTWGGADLYPGVEAKAANLLYFVVKNHAFFDGNKRISAVTQG</sequence>
<dbReference type="OrthoDB" id="9802752at2"/>
<dbReference type="PROSITE" id="PS51459">
    <property type="entry name" value="FIDO"/>
    <property type="match status" value="1"/>
</dbReference>
<keyword evidence="3" id="KW-1185">Reference proteome</keyword>
<protein>
    <recommendedName>
        <fullName evidence="1">Fido domain-containing protein</fullName>
    </recommendedName>
</protein>
<dbReference type="EMBL" id="QXIY01000030">
    <property type="protein sequence ID" value="RIE16403.1"/>
    <property type="molecule type" value="Genomic_DNA"/>
</dbReference>
<dbReference type="InterPro" id="IPR003812">
    <property type="entry name" value="Fido"/>
</dbReference>
<name>A0A398DQ96_9BACT</name>
<dbReference type="AlphaFoldDB" id="A0A398DQ96"/>
<comment type="caution">
    <text evidence="2">The sequence shown here is derived from an EMBL/GenBank/DDBJ whole genome shotgun (WGS) entry which is preliminary data.</text>
</comment>
<gene>
    <name evidence="2" type="ORF">SMC1_06580</name>
</gene>
<evidence type="ECO:0000313" key="2">
    <source>
        <dbReference type="EMBL" id="RIE16403.1"/>
    </source>
</evidence>
<organism evidence="2 3">
    <name type="scientific">Candidatus Cryosericum septentrionale</name>
    <dbReference type="NCBI Taxonomy" id="2290913"/>
    <lineage>
        <taxon>Bacteria</taxon>
        <taxon>Pseudomonadati</taxon>
        <taxon>Caldisericota/Cryosericota group</taxon>
        <taxon>Candidatus Cryosericota</taxon>
        <taxon>Candidatus Cryosericia</taxon>
        <taxon>Candidatus Cryosericales</taxon>
        <taxon>Candidatus Cryosericaceae</taxon>
        <taxon>Candidatus Cryosericum</taxon>
    </lineage>
</organism>
<accession>A0A398DQ96</accession>
<dbReference type="Gene3D" id="1.20.120.1870">
    <property type="entry name" value="Fic/DOC protein, Fido domain"/>
    <property type="match status" value="1"/>
</dbReference>
<evidence type="ECO:0000259" key="1">
    <source>
        <dbReference type="PROSITE" id="PS51459"/>
    </source>
</evidence>
<dbReference type="Pfam" id="PF02661">
    <property type="entry name" value="Fic"/>
    <property type="match status" value="1"/>
</dbReference>
<evidence type="ECO:0000313" key="3">
    <source>
        <dbReference type="Proteomes" id="UP000266113"/>
    </source>
</evidence>